<feature type="region of interest" description="Disordered" evidence="1">
    <location>
        <begin position="1"/>
        <end position="44"/>
    </location>
</feature>
<proteinExistence type="predicted"/>
<protein>
    <submittedName>
        <fullName evidence="2">Uncharacterized protein</fullName>
    </submittedName>
</protein>
<evidence type="ECO:0000313" key="2">
    <source>
        <dbReference type="EMBL" id="XDK26002.1"/>
    </source>
</evidence>
<evidence type="ECO:0000256" key="1">
    <source>
        <dbReference type="SAM" id="MobiDB-lite"/>
    </source>
</evidence>
<feature type="compositionally biased region" description="Basic and acidic residues" evidence="1">
    <location>
        <begin position="59"/>
        <end position="77"/>
    </location>
</feature>
<dbReference type="RefSeq" id="WP_306101338.1">
    <property type="nucleotide sequence ID" value="NZ_CP162601.1"/>
</dbReference>
<dbReference type="AlphaFoldDB" id="A0AB39HEZ4"/>
<reference evidence="2" key="1">
    <citation type="submission" date="2024-07" db="EMBL/GenBank/DDBJ databases">
        <title>Genome Analysis of a Potential Novel Vibrio Species Secreting pH- and Thermo-stable Alginate Lyase and its Application in Producing Alginate Oligosaccharides.</title>
        <authorList>
            <person name="Huang H."/>
            <person name="Bao K."/>
        </authorList>
    </citation>
    <scope>NUCLEOTIDE SEQUENCE</scope>
    <source>
        <strain evidence="2">HB236076</strain>
    </source>
</reference>
<gene>
    <name evidence="2" type="ORF">AB0763_05025</name>
</gene>
<name>A0AB39HEZ4_9VIBR</name>
<dbReference type="KEGG" id="vih:AB0763_05025"/>
<sequence length="131" mass="13676">MTSIQHSSSPSPLSGANQASLATHQTLKETDAATPPSPSTQVSLSAEGKALLQALKEIDQEAPPVEKPKSFGDKVESFTHGALGLDPPKDDDDIDDATAKQEQEDDKDDSYTAGKYAKAAATIGTILLAVI</sequence>
<feature type="compositionally biased region" description="Polar residues" evidence="1">
    <location>
        <begin position="15"/>
        <end position="25"/>
    </location>
</feature>
<accession>A0AB39HEZ4</accession>
<feature type="region of interest" description="Disordered" evidence="1">
    <location>
        <begin position="59"/>
        <end position="111"/>
    </location>
</feature>
<organism evidence="2">
    <name type="scientific">Vibrio sp. HB236076</name>
    <dbReference type="NCBI Taxonomy" id="3232307"/>
    <lineage>
        <taxon>Bacteria</taxon>
        <taxon>Pseudomonadati</taxon>
        <taxon>Pseudomonadota</taxon>
        <taxon>Gammaproteobacteria</taxon>
        <taxon>Vibrionales</taxon>
        <taxon>Vibrionaceae</taxon>
        <taxon>Vibrio</taxon>
    </lineage>
</organism>
<dbReference type="EMBL" id="CP162601">
    <property type="protein sequence ID" value="XDK26002.1"/>
    <property type="molecule type" value="Genomic_DNA"/>
</dbReference>